<keyword evidence="5 7" id="KW-1133">Transmembrane helix</keyword>
<gene>
    <name evidence="10" type="ORF">B1202_11800</name>
</gene>
<feature type="transmembrane region" description="Helical" evidence="7">
    <location>
        <begin position="46"/>
        <end position="65"/>
    </location>
</feature>
<feature type="transmembrane region" description="Helical" evidence="7">
    <location>
        <begin position="12"/>
        <end position="34"/>
    </location>
</feature>
<sequence>MDFIKIILHDTSFNFALEIIFRCIIMFILIIIFLRFSGKRGVRQLSLFELAIILSLGSAAGDPMFNDDIPIVQALIVFAVIILLYRFTTYLIMKSDTFETMLEGRPMYIVKEGLLIVEDIKQEKYSYDEFFAELRQNKIEHLGQVKSALLETDGCLSVIPYAKDNIKWGLPIFPDHYQKAKRFDSKTYYSCMLCGQTQFISSLNAQCPRCKCERWAESAFYCESNSIQPSD</sequence>
<feature type="domain" description="YetF C-terminal" evidence="8">
    <location>
        <begin position="93"/>
        <end position="167"/>
    </location>
</feature>
<keyword evidence="4 7" id="KW-0812">Transmembrane</keyword>
<organism evidence="10 11">
    <name type="scientific">Acinetobacter amyesii</name>
    <dbReference type="NCBI Taxonomy" id="2942470"/>
    <lineage>
        <taxon>Bacteria</taxon>
        <taxon>Pseudomonadati</taxon>
        <taxon>Pseudomonadota</taxon>
        <taxon>Gammaproteobacteria</taxon>
        <taxon>Moraxellales</taxon>
        <taxon>Moraxellaceae</taxon>
        <taxon>Acinetobacter</taxon>
    </lineage>
</organism>
<dbReference type="Pfam" id="PF20730">
    <property type="entry name" value="YetF_N"/>
    <property type="match status" value="1"/>
</dbReference>
<dbReference type="Proteomes" id="UP000191160">
    <property type="component" value="Unassembled WGS sequence"/>
</dbReference>
<dbReference type="PANTHER" id="PTHR34582">
    <property type="entry name" value="UPF0702 TRANSMEMBRANE PROTEIN YCAP"/>
    <property type="match status" value="1"/>
</dbReference>
<evidence type="ECO:0000256" key="5">
    <source>
        <dbReference type="ARBA" id="ARBA00022989"/>
    </source>
</evidence>
<comment type="caution">
    <text evidence="10">The sequence shown here is derived from an EMBL/GenBank/DDBJ whole genome shotgun (WGS) entry which is preliminary data.</text>
</comment>
<dbReference type="InterPro" id="IPR048454">
    <property type="entry name" value="YetF_N"/>
</dbReference>
<dbReference type="InterPro" id="IPR007353">
    <property type="entry name" value="DUF421"/>
</dbReference>
<comment type="subcellular location">
    <subcellularLocation>
        <location evidence="1">Cell membrane</location>
        <topology evidence="1">Multi-pass membrane protein</topology>
    </subcellularLocation>
</comment>
<dbReference type="EMBL" id="MVKX01000007">
    <property type="protein sequence ID" value="OOV81234.1"/>
    <property type="molecule type" value="Genomic_DNA"/>
</dbReference>
<evidence type="ECO:0000256" key="6">
    <source>
        <dbReference type="ARBA" id="ARBA00023136"/>
    </source>
</evidence>
<evidence type="ECO:0000256" key="4">
    <source>
        <dbReference type="ARBA" id="ARBA00022692"/>
    </source>
</evidence>
<dbReference type="PANTHER" id="PTHR34582:SF6">
    <property type="entry name" value="UPF0702 TRANSMEMBRANE PROTEIN YCAP"/>
    <property type="match status" value="1"/>
</dbReference>
<evidence type="ECO:0000259" key="8">
    <source>
        <dbReference type="Pfam" id="PF04239"/>
    </source>
</evidence>
<dbReference type="Gene3D" id="3.30.240.20">
    <property type="entry name" value="bsu07140 like domains"/>
    <property type="match status" value="1"/>
</dbReference>
<accession>A0A1T1GUF6</accession>
<dbReference type="GO" id="GO:0005886">
    <property type="term" value="C:plasma membrane"/>
    <property type="evidence" value="ECO:0007669"/>
    <property type="project" value="UniProtKB-SubCell"/>
</dbReference>
<feature type="transmembrane region" description="Helical" evidence="7">
    <location>
        <begin position="71"/>
        <end position="93"/>
    </location>
</feature>
<keyword evidence="3" id="KW-1003">Cell membrane</keyword>
<dbReference type="AlphaFoldDB" id="A0A1T1GUF6"/>
<evidence type="ECO:0000256" key="3">
    <source>
        <dbReference type="ARBA" id="ARBA00022475"/>
    </source>
</evidence>
<proteinExistence type="inferred from homology"/>
<dbReference type="Pfam" id="PF04239">
    <property type="entry name" value="DUF421"/>
    <property type="match status" value="1"/>
</dbReference>
<reference evidence="10 11" key="1">
    <citation type="submission" date="2017-02" db="EMBL/GenBank/DDBJ databases">
        <title>Acinetobacter sp. ANC 4945, whole genome shotgun sequencing project.</title>
        <authorList>
            <person name="Radolfova-Krizova L."/>
            <person name="Al Atrouni A."/>
            <person name="Nemec A."/>
        </authorList>
    </citation>
    <scope>NUCLEOTIDE SEQUENCE [LARGE SCALE GENOMIC DNA]</scope>
    <source>
        <strain evidence="10 11">ANC 4945</strain>
    </source>
</reference>
<feature type="domain" description="YetF-like N-terminal transmembrane" evidence="9">
    <location>
        <begin position="17"/>
        <end position="91"/>
    </location>
</feature>
<evidence type="ECO:0000256" key="2">
    <source>
        <dbReference type="ARBA" id="ARBA00006448"/>
    </source>
</evidence>
<evidence type="ECO:0000313" key="11">
    <source>
        <dbReference type="Proteomes" id="UP000191160"/>
    </source>
</evidence>
<name>A0A1T1GUF6_9GAMM</name>
<protein>
    <submittedName>
        <fullName evidence="10">DUF421 domain-containing protein</fullName>
    </submittedName>
</protein>
<comment type="similarity">
    <text evidence="2">Belongs to the UPF0702 family.</text>
</comment>
<evidence type="ECO:0000313" key="10">
    <source>
        <dbReference type="EMBL" id="OOV81234.1"/>
    </source>
</evidence>
<evidence type="ECO:0000256" key="7">
    <source>
        <dbReference type="SAM" id="Phobius"/>
    </source>
</evidence>
<evidence type="ECO:0000259" key="9">
    <source>
        <dbReference type="Pfam" id="PF20730"/>
    </source>
</evidence>
<dbReference type="RefSeq" id="WP_078190797.1">
    <property type="nucleotide sequence ID" value="NZ_JAMCOZ010000009.1"/>
</dbReference>
<keyword evidence="11" id="KW-1185">Reference proteome</keyword>
<evidence type="ECO:0000256" key="1">
    <source>
        <dbReference type="ARBA" id="ARBA00004651"/>
    </source>
</evidence>
<keyword evidence="6 7" id="KW-0472">Membrane</keyword>
<dbReference type="InterPro" id="IPR023090">
    <property type="entry name" value="UPF0702_alpha/beta_dom_sf"/>
</dbReference>